<feature type="domain" description="Formyl transferase N-terminal" evidence="1">
    <location>
        <begin position="47"/>
        <end position="161"/>
    </location>
</feature>
<evidence type="ECO:0000313" key="4">
    <source>
        <dbReference type="Proteomes" id="UP000445582"/>
    </source>
</evidence>
<dbReference type="InterPro" id="IPR036477">
    <property type="entry name" value="Formyl_transf_N_sf"/>
</dbReference>
<evidence type="ECO:0000313" key="3">
    <source>
        <dbReference type="EMBL" id="MXO63098.1"/>
    </source>
</evidence>
<reference evidence="3 4" key="1">
    <citation type="submission" date="2019-12" db="EMBL/GenBank/DDBJ databases">
        <title>Genomic-based taxomic classification of the family Erythrobacteraceae.</title>
        <authorList>
            <person name="Xu L."/>
        </authorList>
    </citation>
    <scope>NUCLEOTIDE SEQUENCE [LARGE SCALE GENOMIC DNA]</scope>
    <source>
        <strain evidence="3 4">MCCC 1A09965</strain>
    </source>
</reference>
<dbReference type="PANTHER" id="PTHR11138:SF5">
    <property type="entry name" value="METHIONYL-TRNA FORMYLTRANSFERASE, MITOCHONDRIAL"/>
    <property type="match status" value="1"/>
</dbReference>
<evidence type="ECO:0000259" key="2">
    <source>
        <dbReference type="Pfam" id="PF02911"/>
    </source>
</evidence>
<dbReference type="OrthoDB" id="5355061at2"/>
<organism evidence="3 4">
    <name type="scientific">Qipengyuania oceanensis</name>
    <dbReference type="NCBI Taxonomy" id="1463597"/>
    <lineage>
        <taxon>Bacteria</taxon>
        <taxon>Pseudomonadati</taxon>
        <taxon>Pseudomonadota</taxon>
        <taxon>Alphaproteobacteria</taxon>
        <taxon>Sphingomonadales</taxon>
        <taxon>Erythrobacteraceae</taxon>
        <taxon>Qipengyuania</taxon>
    </lineage>
</organism>
<dbReference type="GO" id="GO:0004479">
    <property type="term" value="F:methionyl-tRNA formyltransferase activity"/>
    <property type="evidence" value="ECO:0007669"/>
    <property type="project" value="TreeGrafter"/>
</dbReference>
<dbReference type="InterPro" id="IPR011034">
    <property type="entry name" value="Formyl_transferase-like_C_sf"/>
</dbReference>
<evidence type="ECO:0000259" key="1">
    <source>
        <dbReference type="Pfam" id="PF00551"/>
    </source>
</evidence>
<dbReference type="Pfam" id="PF02911">
    <property type="entry name" value="Formyl_trans_C"/>
    <property type="match status" value="1"/>
</dbReference>
<dbReference type="EMBL" id="WTYN01000001">
    <property type="protein sequence ID" value="MXO63098.1"/>
    <property type="molecule type" value="Genomic_DNA"/>
</dbReference>
<dbReference type="Gene3D" id="3.40.50.12230">
    <property type="match status" value="1"/>
</dbReference>
<dbReference type="AlphaFoldDB" id="A0A844YJ73"/>
<dbReference type="PANTHER" id="PTHR11138">
    <property type="entry name" value="METHIONYL-TRNA FORMYLTRANSFERASE"/>
    <property type="match status" value="1"/>
</dbReference>
<dbReference type="InterPro" id="IPR005793">
    <property type="entry name" value="Formyl_trans_C"/>
</dbReference>
<feature type="domain" description="Formyl transferase C-terminal" evidence="2">
    <location>
        <begin position="188"/>
        <end position="241"/>
    </location>
</feature>
<keyword evidence="3" id="KW-0808">Transferase</keyword>
<dbReference type="SUPFAM" id="SSF50486">
    <property type="entry name" value="FMT C-terminal domain-like"/>
    <property type="match status" value="1"/>
</dbReference>
<accession>A0A844YJ73</accession>
<dbReference type="SUPFAM" id="SSF53328">
    <property type="entry name" value="Formyltransferase"/>
    <property type="match status" value="1"/>
</dbReference>
<name>A0A844YJ73_9SPHN</name>
<proteinExistence type="predicted"/>
<comment type="caution">
    <text evidence="3">The sequence shown here is derived from an EMBL/GenBank/DDBJ whole genome shotgun (WGS) entry which is preliminary data.</text>
</comment>
<dbReference type="RefSeq" id="WP_160674162.1">
    <property type="nucleotide sequence ID" value="NZ_WTYN01000001.1"/>
</dbReference>
<gene>
    <name evidence="3" type="ORF">GRI48_08750</name>
</gene>
<dbReference type="Proteomes" id="UP000445582">
    <property type="component" value="Unassembled WGS sequence"/>
</dbReference>
<sequence>MEAIYDAGASLDVAITLSDERAKTKSGRVYLDRFCIDNGVDLIKVASINDPATIAAIARYDLDYLFIIGWSQIAKAEILALPRLAAIGMHPTLLPEGRGRAAIPWAILKRLERTGVTMFQLDSGVDTGPIIAQGTIPLTDTTTATELYRLVDQAHVHLMRQTIPKLEAGTVSPLKQDEAGATVWEGRKPEDGEIDRDGSVHDAECLVRAVTHPYPGAFIVRDDHKLIIWAARIVEQPGENPAIRFADGWLELLEVEERPLTG</sequence>
<protein>
    <submittedName>
        <fullName evidence="3">Methionyl-tRNA formyltransferase</fullName>
    </submittedName>
</protein>
<dbReference type="InterPro" id="IPR002376">
    <property type="entry name" value="Formyl_transf_N"/>
</dbReference>
<dbReference type="Pfam" id="PF00551">
    <property type="entry name" value="Formyl_trans_N"/>
    <property type="match status" value="1"/>
</dbReference>
<dbReference type="GO" id="GO:0005829">
    <property type="term" value="C:cytosol"/>
    <property type="evidence" value="ECO:0007669"/>
    <property type="project" value="TreeGrafter"/>
</dbReference>
<keyword evidence="4" id="KW-1185">Reference proteome</keyword>